<proteinExistence type="predicted"/>
<reference evidence="2 3" key="1">
    <citation type="journal article" date="2017" name="BMC Microbiol.">
        <title>Comparative genomics of Enterococcus spp. isolated from bovine feces.</title>
        <authorList>
            <person name="Beukers A.G."/>
            <person name="Zaheer R."/>
            <person name="Goji N."/>
            <person name="Amoako K.K."/>
            <person name="Chaves A.V."/>
            <person name="Ward M.P."/>
            <person name="McAllister T.A."/>
        </authorList>
    </citation>
    <scope>NUCLEOTIDE SEQUENCE [LARGE SCALE GENOMIC DNA]</scope>
    <source>
        <strain evidence="2 3">F1129D 143</strain>
    </source>
</reference>
<name>A0A1V8YM01_9ENTE</name>
<sequence>MANSDIFLSSFNRIEKWMRDKIGDAKNMGFTELVRRLSQRKNGVIRKYEEDLLQLAQLRNAIVHDRIAVDFVIAEPNEWAVNKIQHIEQELIRPEMVLPRFAKHVTGFERDLPLLELLDTIAKKRYSQFPLYNKGKFEALVTLRIIGFWLAKESQKGTIDLTHKKAADLIFKDGKYTNYRFVSAKTHILEVEAMFREQGTLEAVLITKDGNPNGNLLGIIRPRDIYQHVEKE</sequence>
<dbReference type="AlphaFoldDB" id="A0A1V8YM01"/>
<dbReference type="RefSeq" id="WP_081181450.1">
    <property type="nucleotide sequence ID" value="NZ_MJEA01000001.1"/>
</dbReference>
<feature type="domain" description="CBS" evidence="1">
    <location>
        <begin position="179"/>
        <end position="229"/>
    </location>
</feature>
<evidence type="ECO:0000313" key="2">
    <source>
        <dbReference type="EMBL" id="OQO71387.1"/>
    </source>
</evidence>
<dbReference type="OrthoDB" id="49104at2"/>
<protein>
    <recommendedName>
        <fullName evidence="1">CBS domain-containing protein</fullName>
    </recommendedName>
</protein>
<accession>A0A1V8YM01</accession>
<dbReference type="Pfam" id="PF00571">
    <property type="entry name" value="CBS"/>
    <property type="match status" value="1"/>
</dbReference>
<gene>
    <name evidence="2" type="ORF">BH747_00715</name>
</gene>
<evidence type="ECO:0000313" key="3">
    <source>
        <dbReference type="Proteomes" id="UP000192477"/>
    </source>
</evidence>
<dbReference type="STRING" id="112904.BH747_00715"/>
<organism evidence="2 3">
    <name type="scientific">Enterococcus villorum</name>
    <dbReference type="NCBI Taxonomy" id="112904"/>
    <lineage>
        <taxon>Bacteria</taxon>
        <taxon>Bacillati</taxon>
        <taxon>Bacillota</taxon>
        <taxon>Bacilli</taxon>
        <taxon>Lactobacillales</taxon>
        <taxon>Enterococcaceae</taxon>
        <taxon>Enterococcus</taxon>
    </lineage>
</organism>
<dbReference type="EMBL" id="MJEA01000001">
    <property type="protein sequence ID" value="OQO71387.1"/>
    <property type="molecule type" value="Genomic_DNA"/>
</dbReference>
<dbReference type="Proteomes" id="UP000192477">
    <property type="component" value="Unassembled WGS sequence"/>
</dbReference>
<dbReference type="InterPro" id="IPR046342">
    <property type="entry name" value="CBS_dom_sf"/>
</dbReference>
<evidence type="ECO:0000259" key="1">
    <source>
        <dbReference type="Pfam" id="PF00571"/>
    </source>
</evidence>
<dbReference type="SUPFAM" id="SSF54631">
    <property type="entry name" value="CBS-domain pair"/>
    <property type="match status" value="1"/>
</dbReference>
<dbReference type="Gene3D" id="3.10.580.10">
    <property type="entry name" value="CBS-domain"/>
    <property type="match status" value="1"/>
</dbReference>
<dbReference type="InterPro" id="IPR000644">
    <property type="entry name" value="CBS_dom"/>
</dbReference>
<comment type="caution">
    <text evidence="2">The sequence shown here is derived from an EMBL/GenBank/DDBJ whole genome shotgun (WGS) entry which is preliminary data.</text>
</comment>